<dbReference type="GO" id="GO:0005634">
    <property type="term" value="C:nucleus"/>
    <property type="evidence" value="ECO:0007669"/>
    <property type="project" value="UniProtKB-SubCell"/>
</dbReference>
<keyword evidence="11 14" id="KW-0539">Nucleus</keyword>
<feature type="region of interest" description="Disordered" evidence="16">
    <location>
        <begin position="1"/>
        <end position="128"/>
    </location>
</feature>
<evidence type="ECO:0000256" key="15">
    <source>
        <dbReference type="PIRSR" id="PIRSR017570-1"/>
    </source>
</evidence>
<evidence type="ECO:0000256" key="1">
    <source>
        <dbReference type="ARBA" id="ARBA00004123"/>
    </source>
</evidence>
<dbReference type="EC" id="2.1.1.360" evidence="2 14"/>
<dbReference type="GO" id="GO:0000786">
    <property type="term" value="C:nucleosome"/>
    <property type="evidence" value="ECO:0007669"/>
    <property type="project" value="InterPro"/>
</dbReference>
<dbReference type="GO" id="GO:0006281">
    <property type="term" value="P:DNA repair"/>
    <property type="evidence" value="ECO:0007669"/>
    <property type="project" value="InterPro"/>
</dbReference>
<keyword evidence="10 14" id="KW-0804">Transcription</keyword>
<proteinExistence type="inferred from homology"/>
<keyword evidence="19" id="KW-1185">Reference proteome</keyword>
<evidence type="ECO:0000256" key="3">
    <source>
        <dbReference type="ARBA" id="ARBA00020987"/>
    </source>
</evidence>
<evidence type="ECO:0000256" key="7">
    <source>
        <dbReference type="ARBA" id="ARBA00022737"/>
    </source>
</evidence>
<evidence type="ECO:0000313" key="19">
    <source>
        <dbReference type="Proteomes" id="UP000620104"/>
    </source>
</evidence>
<dbReference type="Proteomes" id="UP000620104">
    <property type="component" value="Unassembled WGS sequence"/>
</dbReference>
<evidence type="ECO:0000256" key="4">
    <source>
        <dbReference type="ARBA" id="ARBA00022603"/>
    </source>
</evidence>
<feature type="domain" description="DOT1" evidence="17">
    <location>
        <begin position="259"/>
        <end position="579"/>
    </location>
</feature>
<evidence type="ECO:0000256" key="6">
    <source>
        <dbReference type="ARBA" id="ARBA00022691"/>
    </source>
</evidence>
<dbReference type="Gene3D" id="3.40.50.150">
    <property type="entry name" value="Vaccinia Virus protein VP39"/>
    <property type="match status" value="1"/>
</dbReference>
<feature type="binding site" evidence="15">
    <location>
        <begin position="407"/>
        <end position="416"/>
    </location>
    <ligand>
        <name>S-adenosyl-L-methionine</name>
        <dbReference type="ChEBI" id="CHEBI:59789"/>
    </ligand>
</feature>
<organism evidence="18 19">
    <name type="scientific">Naganishia liquefaciens</name>
    <dbReference type="NCBI Taxonomy" id="104408"/>
    <lineage>
        <taxon>Eukaryota</taxon>
        <taxon>Fungi</taxon>
        <taxon>Dikarya</taxon>
        <taxon>Basidiomycota</taxon>
        <taxon>Agaricomycotina</taxon>
        <taxon>Tremellomycetes</taxon>
        <taxon>Filobasidiales</taxon>
        <taxon>Filobasidiaceae</taxon>
        <taxon>Naganishia</taxon>
    </lineage>
</organism>
<evidence type="ECO:0000256" key="2">
    <source>
        <dbReference type="ARBA" id="ARBA00012190"/>
    </source>
</evidence>
<comment type="catalytic activity">
    <reaction evidence="13 14">
        <text>L-lysyl(79)-[histone H3] + 3 S-adenosyl-L-methionine = N(6),N(6),N(6)-trimethyl-L-lysyl(79)-[histone H3] + 3 S-adenosyl-L-homocysteine + 3 H(+)</text>
        <dbReference type="Rhea" id="RHEA:60328"/>
        <dbReference type="Rhea" id="RHEA-COMP:15549"/>
        <dbReference type="Rhea" id="RHEA-COMP:15552"/>
        <dbReference type="ChEBI" id="CHEBI:15378"/>
        <dbReference type="ChEBI" id="CHEBI:29969"/>
        <dbReference type="ChEBI" id="CHEBI:57856"/>
        <dbReference type="ChEBI" id="CHEBI:59789"/>
        <dbReference type="ChEBI" id="CHEBI:61961"/>
        <dbReference type="EC" id="2.1.1.360"/>
    </reaction>
</comment>
<keyword evidence="8 14" id="KW-0156">Chromatin regulator</keyword>
<feature type="compositionally biased region" description="Basic residues" evidence="16">
    <location>
        <begin position="78"/>
        <end position="92"/>
    </location>
</feature>
<feature type="binding site" evidence="15">
    <location>
        <begin position="470"/>
        <end position="471"/>
    </location>
    <ligand>
        <name>S-adenosyl-L-methionine</name>
        <dbReference type="ChEBI" id="CHEBI:59789"/>
    </ligand>
</feature>
<evidence type="ECO:0000313" key="18">
    <source>
        <dbReference type="EMBL" id="GHJ89184.1"/>
    </source>
</evidence>
<dbReference type="PIRSF" id="PIRSF017570">
    <property type="entry name" value="Histone_H3-K79_MeTrfase"/>
    <property type="match status" value="1"/>
</dbReference>
<evidence type="ECO:0000256" key="10">
    <source>
        <dbReference type="ARBA" id="ARBA00023163"/>
    </source>
</evidence>
<evidence type="ECO:0000256" key="12">
    <source>
        <dbReference type="ARBA" id="ARBA00029821"/>
    </source>
</evidence>
<dbReference type="GO" id="GO:0032259">
    <property type="term" value="P:methylation"/>
    <property type="evidence" value="ECO:0007669"/>
    <property type="project" value="UniProtKB-KW"/>
</dbReference>
<feature type="region of interest" description="Disordered" evidence="16">
    <location>
        <begin position="260"/>
        <end position="291"/>
    </location>
</feature>
<evidence type="ECO:0000256" key="9">
    <source>
        <dbReference type="ARBA" id="ARBA00023015"/>
    </source>
</evidence>
<feature type="compositionally biased region" description="Low complexity" evidence="16">
    <location>
        <begin position="11"/>
        <end position="27"/>
    </location>
</feature>
<comment type="function">
    <text evidence="14">Histone methyltransferase that specifically trimethylates histone H3 to form H3K79me3. This methylation is required for telomere silencing and for the pachytene checkpoint during the meiotic cell cycle by allowing the recruitment of RAD9 to double strand breaks. Nucleosomes are preferred as substrate compared to free histone.</text>
</comment>
<dbReference type="GO" id="GO:0042393">
    <property type="term" value="F:histone binding"/>
    <property type="evidence" value="ECO:0007669"/>
    <property type="project" value="InterPro"/>
</dbReference>
<keyword evidence="9 14" id="KW-0805">Transcription regulation</keyword>
<dbReference type="EMBL" id="BLZA01000040">
    <property type="protein sequence ID" value="GHJ89184.1"/>
    <property type="molecule type" value="Genomic_DNA"/>
</dbReference>
<gene>
    <name evidence="18" type="ORF">NliqN6_5586</name>
</gene>
<dbReference type="AlphaFoldDB" id="A0A8H3YGV9"/>
<dbReference type="InterPro" id="IPR021162">
    <property type="entry name" value="Dot1"/>
</dbReference>
<dbReference type="GO" id="GO:0000781">
    <property type="term" value="C:chromosome, telomeric region"/>
    <property type="evidence" value="ECO:0007669"/>
    <property type="project" value="GOC"/>
</dbReference>
<dbReference type="InterPro" id="IPR030445">
    <property type="entry name" value="H3-K79_meTrfase"/>
</dbReference>
<name>A0A8H3YGV9_9TREE</name>
<feature type="binding site" evidence="15">
    <location>
        <position position="433"/>
    </location>
    <ligand>
        <name>S-adenosyl-L-methionine</name>
        <dbReference type="ChEBI" id="CHEBI:59789"/>
    </ligand>
</feature>
<feature type="binding site" evidence="15">
    <location>
        <begin position="384"/>
        <end position="387"/>
    </location>
    <ligand>
        <name>S-adenosyl-L-methionine</name>
        <dbReference type="ChEBI" id="CHEBI:59789"/>
    </ligand>
</feature>
<dbReference type="Pfam" id="PF08123">
    <property type="entry name" value="DOT1"/>
    <property type="match status" value="1"/>
</dbReference>
<evidence type="ECO:0000259" key="17">
    <source>
        <dbReference type="PROSITE" id="PS51569"/>
    </source>
</evidence>
<dbReference type="SUPFAM" id="SSF53335">
    <property type="entry name" value="S-adenosyl-L-methionine-dependent methyltransferases"/>
    <property type="match status" value="1"/>
</dbReference>
<evidence type="ECO:0000256" key="16">
    <source>
        <dbReference type="SAM" id="MobiDB-lite"/>
    </source>
</evidence>
<dbReference type="GO" id="GO:0000077">
    <property type="term" value="P:DNA damage checkpoint signaling"/>
    <property type="evidence" value="ECO:0007669"/>
    <property type="project" value="InterPro"/>
</dbReference>
<dbReference type="FunFam" id="3.40.50.150:FF:000033">
    <property type="entry name" value="Histone-lysine N-methyltransferase, H3 lysine-79 specific"/>
    <property type="match status" value="1"/>
</dbReference>
<evidence type="ECO:0000256" key="11">
    <source>
        <dbReference type="ARBA" id="ARBA00023242"/>
    </source>
</evidence>
<comment type="caution">
    <text evidence="18">The sequence shown here is derived from an EMBL/GenBank/DDBJ whole genome shotgun (WGS) entry which is preliminary data.</text>
</comment>
<reference evidence="18" key="1">
    <citation type="submission" date="2020-07" db="EMBL/GenBank/DDBJ databases">
        <title>Draft Genome Sequence of a Deep-Sea Yeast, Naganishia (Cryptococcus) liquefaciens strain N6.</title>
        <authorList>
            <person name="Han Y.W."/>
            <person name="Kajitani R."/>
            <person name="Morimoto H."/>
            <person name="Parhat M."/>
            <person name="Tsubouchi H."/>
            <person name="Bakenova O."/>
            <person name="Ogata M."/>
            <person name="Argunhan B."/>
            <person name="Aoki R."/>
            <person name="Kajiwara S."/>
            <person name="Itoh T."/>
            <person name="Iwasaki H."/>
        </authorList>
    </citation>
    <scope>NUCLEOTIDE SEQUENCE</scope>
    <source>
        <strain evidence="18">N6</strain>
    </source>
</reference>
<accession>A0A8H3YGV9</accession>
<dbReference type="OrthoDB" id="443402at2759"/>
<feature type="compositionally biased region" description="Polar residues" evidence="16">
    <location>
        <begin position="260"/>
        <end position="289"/>
    </location>
</feature>
<evidence type="ECO:0000256" key="14">
    <source>
        <dbReference type="PIRNR" id="PIRNR017570"/>
    </source>
</evidence>
<keyword evidence="6 14" id="KW-0949">S-adenosyl-L-methionine</keyword>
<keyword evidence="5 14" id="KW-0808">Transferase</keyword>
<evidence type="ECO:0000256" key="13">
    <source>
        <dbReference type="ARBA" id="ARBA00047770"/>
    </source>
</evidence>
<evidence type="ECO:0000256" key="5">
    <source>
        <dbReference type="ARBA" id="ARBA00022679"/>
    </source>
</evidence>
<feature type="compositionally biased region" description="Basic and acidic residues" evidence="16">
    <location>
        <begin position="1"/>
        <end position="10"/>
    </location>
</feature>
<dbReference type="PANTHER" id="PTHR21451">
    <property type="entry name" value="HISTONE H3 METHYLTRANSFERASE"/>
    <property type="match status" value="1"/>
</dbReference>
<comment type="subcellular location">
    <subcellularLocation>
        <location evidence="1 14">Nucleus</location>
    </subcellularLocation>
</comment>
<dbReference type="GO" id="GO:0140956">
    <property type="term" value="F:histone H3K79 trimethyltransferase activity"/>
    <property type="evidence" value="ECO:0007669"/>
    <property type="project" value="UniProtKB-EC"/>
</dbReference>
<dbReference type="PANTHER" id="PTHR21451:SF0">
    <property type="entry name" value="HISTONE-LYSINE N-METHYLTRANSFERASE, H3 LYSINE-79 SPECIFIC"/>
    <property type="match status" value="1"/>
</dbReference>
<dbReference type="InterPro" id="IPR029063">
    <property type="entry name" value="SAM-dependent_MTases_sf"/>
</dbReference>
<dbReference type="GO" id="GO:0031509">
    <property type="term" value="P:subtelomeric heterochromatin formation"/>
    <property type="evidence" value="ECO:0007669"/>
    <property type="project" value="InterPro"/>
</dbReference>
<sequence>MDFFADDKFASTKPKSVTTRKTVVVRPPSRPATSRPQSSDFASSSSPSWIKPSNSRGGTPSAPPNKRRKVAEEELTRKKAPKATKPPVKKRPVSSATSSSEDEATPAPQALLNGPATDLAQPQLQGSSPVTRQVFRPNCIHSEHLEQHPSMSSTEWKGYIPSTSIVASNLGKYRSYFMQDGFAITDNVAPDVELCYPAYGCSERFPLIVPRTTNEYNPIEDLKSAIEAMILVYIPPAHAQTFGRDELMAHKRLLAIPITHNHSGSPRGSASPFTQSISSPAPGTPTSAGTFKPEESIWRALQRGYNRQIGPLFRSAVERFNTTLCAIRPDIAAYLAQPEAWQSQLTVQMWQTLCELVGGQCYQRVVGPEVGSVHEYEPFSDNVYGELEPKFIAKILRENPLGPKNVFVDLGSGVGNALVNVALQTSAASYGTESMPNPARLATAQIAEAKRRWAMWALRGTEDCRAYEADFCKHEKTRKALQVADLVLVNNYAFTPPLNDKLSLLFLDLKEGTKIISLKPFVSENFRLTERTATSPLAILKMKEKWYTEGSVSWTSEGGRYFEHTISRKAVEKFWKDQVGRSSRASRAR</sequence>
<dbReference type="PROSITE" id="PS51569">
    <property type="entry name" value="DOT1"/>
    <property type="match status" value="1"/>
</dbReference>
<feature type="compositionally biased region" description="Low complexity" evidence="16">
    <location>
        <begin position="34"/>
        <end position="55"/>
    </location>
</feature>
<dbReference type="InterPro" id="IPR025789">
    <property type="entry name" value="DOT1_dom"/>
</dbReference>
<evidence type="ECO:0000256" key="8">
    <source>
        <dbReference type="ARBA" id="ARBA00022853"/>
    </source>
</evidence>
<protein>
    <recommendedName>
        <fullName evidence="3 14">Histone-lysine N-methyltransferase, H3 lysine-79 specific</fullName>
        <ecNumber evidence="2 14">2.1.1.360</ecNumber>
    </recommendedName>
    <alternativeName>
        <fullName evidence="12 14">Histone H3-K79 methyltransferase</fullName>
    </alternativeName>
</protein>
<keyword evidence="4 14" id="KW-0489">Methyltransferase</keyword>
<comment type="similarity">
    <text evidence="14">Belongs to the class I-like SAM-binding methyltransferase superfamily. DOT1 family.</text>
</comment>
<keyword evidence="7" id="KW-0677">Repeat</keyword>